<evidence type="ECO:0000256" key="3">
    <source>
        <dbReference type="ARBA" id="ARBA00022692"/>
    </source>
</evidence>
<name>A0A1G6JMY6_9PSEU</name>
<dbReference type="EMBL" id="FMZZ01000001">
    <property type="protein sequence ID" value="SDC19795.1"/>
    <property type="molecule type" value="Genomic_DNA"/>
</dbReference>
<dbReference type="AlphaFoldDB" id="A0A1G6JMY6"/>
<feature type="transmembrane region" description="Helical" evidence="6">
    <location>
        <begin position="531"/>
        <end position="548"/>
    </location>
</feature>
<evidence type="ECO:0000256" key="5">
    <source>
        <dbReference type="ARBA" id="ARBA00023136"/>
    </source>
</evidence>
<feature type="transmembrane region" description="Helical" evidence="6">
    <location>
        <begin position="239"/>
        <end position="255"/>
    </location>
</feature>
<feature type="transmembrane region" description="Helical" evidence="6">
    <location>
        <begin position="408"/>
        <end position="428"/>
    </location>
</feature>
<organism evidence="7 8">
    <name type="scientific">Actinokineospora iranica</name>
    <dbReference type="NCBI Taxonomy" id="1271860"/>
    <lineage>
        <taxon>Bacteria</taxon>
        <taxon>Bacillati</taxon>
        <taxon>Actinomycetota</taxon>
        <taxon>Actinomycetes</taxon>
        <taxon>Pseudonocardiales</taxon>
        <taxon>Pseudonocardiaceae</taxon>
        <taxon>Actinokineospora</taxon>
    </lineage>
</organism>
<protein>
    <submittedName>
        <fullName evidence="7">Amino acid/amide ABC transporter membrane protein 2, HAAT family</fullName>
    </submittedName>
</protein>
<keyword evidence="2" id="KW-1003">Cell membrane</keyword>
<comment type="subcellular location">
    <subcellularLocation>
        <location evidence="1">Cell membrane</location>
        <topology evidence="1">Multi-pass membrane protein</topology>
    </subcellularLocation>
</comment>
<feature type="transmembrane region" description="Helical" evidence="6">
    <location>
        <begin position="202"/>
        <end position="227"/>
    </location>
</feature>
<feature type="transmembrane region" description="Helical" evidence="6">
    <location>
        <begin position="459"/>
        <end position="477"/>
    </location>
</feature>
<keyword evidence="5 6" id="KW-0472">Membrane</keyword>
<dbReference type="InterPro" id="IPR001851">
    <property type="entry name" value="ABC_transp_permease"/>
</dbReference>
<keyword evidence="4 6" id="KW-1133">Transmembrane helix</keyword>
<accession>A0A1G6JMY6</accession>
<evidence type="ECO:0000313" key="7">
    <source>
        <dbReference type="EMBL" id="SDC19795.1"/>
    </source>
</evidence>
<feature type="transmembrane region" description="Helical" evidence="6">
    <location>
        <begin position="261"/>
        <end position="286"/>
    </location>
</feature>
<feature type="transmembrane region" description="Helical" evidence="6">
    <location>
        <begin position="497"/>
        <end position="519"/>
    </location>
</feature>
<gene>
    <name evidence="7" type="ORF">SAMN05216174_101471</name>
</gene>
<evidence type="ECO:0000313" key="8">
    <source>
        <dbReference type="Proteomes" id="UP000199501"/>
    </source>
</evidence>
<feature type="transmembrane region" description="Helical" evidence="6">
    <location>
        <begin position="169"/>
        <end position="190"/>
    </location>
</feature>
<feature type="transmembrane region" description="Helical" evidence="6">
    <location>
        <begin position="66"/>
        <end position="88"/>
    </location>
</feature>
<feature type="transmembrane region" description="Helical" evidence="6">
    <location>
        <begin position="27"/>
        <end position="46"/>
    </location>
</feature>
<dbReference type="GO" id="GO:0005886">
    <property type="term" value="C:plasma membrane"/>
    <property type="evidence" value="ECO:0007669"/>
    <property type="project" value="UniProtKB-SubCell"/>
</dbReference>
<feature type="transmembrane region" description="Helical" evidence="6">
    <location>
        <begin position="293"/>
        <end position="313"/>
    </location>
</feature>
<dbReference type="PANTHER" id="PTHR30482">
    <property type="entry name" value="HIGH-AFFINITY BRANCHED-CHAIN AMINO ACID TRANSPORT SYSTEM PERMEASE"/>
    <property type="match status" value="1"/>
</dbReference>
<keyword evidence="3 6" id="KW-0812">Transmembrane</keyword>
<feature type="transmembrane region" description="Helical" evidence="6">
    <location>
        <begin position="319"/>
        <end position="338"/>
    </location>
</feature>
<dbReference type="OrthoDB" id="9814461at2"/>
<dbReference type="CDD" id="cd06581">
    <property type="entry name" value="TM_PBP1_LivM_like"/>
    <property type="match status" value="1"/>
</dbReference>
<dbReference type="STRING" id="1271860.SAMN05216174_101471"/>
<dbReference type="Proteomes" id="UP000199501">
    <property type="component" value="Unassembled WGS sequence"/>
</dbReference>
<dbReference type="GO" id="GO:0015658">
    <property type="term" value="F:branched-chain amino acid transmembrane transporter activity"/>
    <property type="evidence" value="ECO:0007669"/>
    <property type="project" value="InterPro"/>
</dbReference>
<proteinExistence type="predicted"/>
<evidence type="ECO:0000256" key="6">
    <source>
        <dbReference type="SAM" id="Phobius"/>
    </source>
</evidence>
<reference evidence="8" key="1">
    <citation type="submission" date="2016-10" db="EMBL/GenBank/DDBJ databases">
        <authorList>
            <person name="Varghese N."/>
            <person name="Submissions S."/>
        </authorList>
    </citation>
    <scope>NUCLEOTIDE SEQUENCE [LARGE SCALE GENOMIC DNA]</scope>
    <source>
        <strain evidence="8">IBRC-M 10403</strain>
    </source>
</reference>
<dbReference type="InterPro" id="IPR043428">
    <property type="entry name" value="LivM-like"/>
</dbReference>
<feature type="transmembrane region" description="Helical" evidence="6">
    <location>
        <begin position="100"/>
        <end position="126"/>
    </location>
</feature>
<evidence type="ECO:0000256" key="4">
    <source>
        <dbReference type="ARBA" id="ARBA00022989"/>
    </source>
</evidence>
<evidence type="ECO:0000256" key="2">
    <source>
        <dbReference type="ARBA" id="ARBA00022475"/>
    </source>
</evidence>
<sequence>MNMVSSVQTAKKLSGSLVPSPAAAKPLAVVGGVLAIVAALLPWVTFRFNDGPYPELATLQFFDAPLQVTGFRLHLLLFGVAAVAVALVPKVPGRGRVLRALGWGVFAVSLVTTVFIVGLGGGLGAATAADGASAFGGIVGVLAGLLLVLSAAATGVGEVPRWSTDVPKPVAWLALLLAFACVLYLVSLTLTAGGLGGASNPYAGPVFLAFLGMAGGLLGALNGVGLVKWISVLSERHRGFSIVVLLLCALALPLTEAGTDYWMTVATTIGVYAATAIGLNVVVGLAGLLDLGYVAFMGVGAFVGANLSGAAAAKLGITLPFPVAALVAAVIAGIIGAIVGSPTLRVRGDYLAIVTLAFGEIFTRSAQNDIGGLTGGPNAIPGIPAVSIGGTAFNQPLEVGGLELPGGVLYYFMIVLVVGAVMAIFANLKNSRIGRAWIAIREDEDAARAMGIKTGRAKILAFLTGATLAGLAGAIFAHKLGTASYDSFKFLESVTLLAAVILGGMGTIPGAVLGAALLFVLPEKLREFSDYRLLIFGLALVFIMRFRPQGLVPDRVRRAELAGETAEGKSIQQVEEALVAEQESVDHAPERDAKGDRS</sequence>
<dbReference type="Pfam" id="PF02653">
    <property type="entry name" value="BPD_transp_2"/>
    <property type="match status" value="1"/>
</dbReference>
<evidence type="ECO:0000256" key="1">
    <source>
        <dbReference type="ARBA" id="ARBA00004651"/>
    </source>
</evidence>
<feature type="transmembrane region" description="Helical" evidence="6">
    <location>
        <begin position="132"/>
        <end position="157"/>
    </location>
</feature>
<dbReference type="RefSeq" id="WP_091447674.1">
    <property type="nucleotide sequence ID" value="NZ_FMZZ01000001.1"/>
</dbReference>
<dbReference type="PANTHER" id="PTHR30482:SF10">
    <property type="entry name" value="HIGH-AFFINITY BRANCHED-CHAIN AMINO ACID TRANSPORT PROTEIN BRAE"/>
    <property type="match status" value="1"/>
</dbReference>
<keyword evidence="8" id="KW-1185">Reference proteome</keyword>